<keyword evidence="14" id="KW-0275">Fatty acid biosynthesis</keyword>
<keyword evidence="13" id="KW-0472">Membrane</keyword>
<organism evidence="16">
    <name type="scientific">Daphnia atkinsoni</name>
    <dbReference type="NCBI Taxonomy" id="342845"/>
    <lineage>
        <taxon>Eukaryota</taxon>
        <taxon>Metazoa</taxon>
        <taxon>Ecdysozoa</taxon>
        <taxon>Arthropoda</taxon>
        <taxon>Crustacea</taxon>
        <taxon>Branchiopoda</taxon>
        <taxon>Diplostraca</taxon>
        <taxon>Cladocera</taxon>
        <taxon>Anomopoda</taxon>
        <taxon>Daphniidae</taxon>
        <taxon>Daphnia</taxon>
        <taxon>Daphnia atkinsoni group</taxon>
    </lineage>
</organism>
<dbReference type="AlphaFoldDB" id="A0A4Y7LZ75"/>
<dbReference type="GO" id="GO:0005789">
    <property type="term" value="C:endoplasmic reticulum membrane"/>
    <property type="evidence" value="ECO:0007669"/>
    <property type="project" value="UniProtKB-SubCell"/>
</dbReference>
<evidence type="ECO:0000256" key="14">
    <source>
        <dbReference type="ARBA" id="ARBA00023160"/>
    </source>
</evidence>
<proteinExistence type="evidence at transcript level"/>
<evidence type="ECO:0000313" key="16">
    <source>
        <dbReference type="EMBL" id="SVE73666.1"/>
    </source>
</evidence>
<keyword evidence="12" id="KW-0443">Lipid metabolism</keyword>
<feature type="domain" description="Ubiquitin-like" evidence="15">
    <location>
        <begin position="140"/>
        <end position="213"/>
    </location>
</feature>
<dbReference type="Pfam" id="PF21696">
    <property type="entry name" value="TECR_N"/>
    <property type="match status" value="1"/>
</dbReference>
<keyword evidence="10" id="KW-1133">Transmembrane helix</keyword>
<dbReference type="EC" id="1.3.1.93" evidence="4"/>
<evidence type="ECO:0000256" key="2">
    <source>
        <dbReference type="ARBA" id="ARBA00005194"/>
    </source>
</evidence>
<dbReference type="PROSITE" id="PS50053">
    <property type="entry name" value="UBIQUITIN_2"/>
    <property type="match status" value="1"/>
</dbReference>
<protein>
    <recommendedName>
        <fullName evidence="4">very-long-chain enoyl-CoA reductase</fullName>
        <ecNumber evidence="4">1.3.1.93</ecNumber>
    </recommendedName>
</protein>
<dbReference type="InterPro" id="IPR029071">
    <property type="entry name" value="Ubiquitin-like_domsf"/>
</dbReference>
<comment type="similarity">
    <text evidence="3">Belongs to the steroid 5-alpha reductase family.</text>
</comment>
<keyword evidence="11" id="KW-0560">Oxidoreductase</keyword>
<dbReference type="InterPro" id="IPR029044">
    <property type="entry name" value="Nucleotide-diphossugar_trans"/>
</dbReference>
<evidence type="ECO:0000256" key="9">
    <source>
        <dbReference type="ARBA" id="ARBA00022857"/>
    </source>
</evidence>
<dbReference type="Gene3D" id="1.20.120.1630">
    <property type="match status" value="1"/>
</dbReference>
<comment type="subcellular location">
    <subcellularLocation>
        <location evidence="1">Endoplasmic reticulum membrane</location>
        <topology evidence="1">Multi-pass membrane protein</topology>
    </subcellularLocation>
</comment>
<dbReference type="CDD" id="cd01801">
    <property type="entry name" value="Ubl_TECR_like"/>
    <property type="match status" value="1"/>
</dbReference>
<dbReference type="PROSITE" id="PS50244">
    <property type="entry name" value="S5A_REDUCTASE"/>
    <property type="match status" value="1"/>
</dbReference>
<keyword evidence="5" id="KW-0444">Lipid biosynthesis</keyword>
<evidence type="ECO:0000256" key="3">
    <source>
        <dbReference type="ARBA" id="ARBA00007742"/>
    </source>
</evidence>
<evidence type="ECO:0000256" key="10">
    <source>
        <dbReference type="ARBA" id="ARBA00022989"/>
    </source>
</evidence>
<dbReference type="Gene3D" id="3.90.550.10">
    <property type="entry name" value="Spore Coat Polysaccharide Biosynthesis Protein SpsA, Chain A"/>
    <property type="match status" value="1"/>
</dbReference>
<accession>A0A4Y7LZ75</accession>
<dbReference type="Gene3D" id="3.10.20.90">
    <property type="entry name" value="Phosphatidylinositol 3-kinase Catalytic Subunit, Chain A, domain 1"/>
    <property type="match status" value="1"/>
</dbReference>
<dbReference type="InterPro" id="IPR001104">
    <property type="entry name" value="3-oxo-5_a-steroid_4-DH_C"/>
</dbReference>
<sequence length="440" mass="50978">MNEMQMAALAPEHEDYSTGWYNRFARHPYYGNLGVNSGVMLMNLTRMRQFGWEKYVVPIYQEYKSKIVWGDQDIINIVFHFHPEKLYVYPCHYNYRPDHCMYMSVCKAAEEQGIKVLHGNRGSFHNKKQPAFKAIYASIQQIGILSTSGGKQLATLTVDPNSTLKELKTQIHRLKSHLYPDRQEFRQEPRGKGLDENKTVAALGLKDHSKLYLKDLGPQIAYKTVFLVEYAGPLFVYAWIYTRPWLFYGDETAGQPMSQVAHIAACCWVIHYAKRILETLFVHRFSHATMPVRNLFRNCAYYWIFAAYVAYHVNHPLYTAPCQIQSYIALGVWTMCELGNFSIHWALRNLRPCGSKERRIPRPTNNPLTLLFNLVSCPNYTYEVGGWIAFTIMAQCLPAGLFAVAGFYQMTVWAIGKHRAYKKDFKDYPRGRKAIIPFLL</sequence>
<evidence type="ECO:0000256" key="7">
    <source>
        <dbReference type="ARBA" id="ARBA00022824"/>
    </source>
</evidence>
<dbReference type="InterPro" id="IPR039357">
    <property type="entry name" value="SRD5A/TECR"/>
</dbReference>
<evidence type="ECO:0000256" key="1">
    <source>
        <dbReference type="ARBA" id="ARBA00004477"/>
    </source>
</evidence>
<dbReference type="FunFam" id="3.10.20.90:FF:000131">
    <property type="entry name" value="trans-2,3-enoyl-CoA reductase-like"/>
    <property type="match status" value="1"/>
</dbReference>
<evidence type="ECO:0000256" key="11">
    <source>
        <dbReference type="ARBA" id="ARBA00023002"/>
    </source>
</evidence>
<keyword evidence="6" id="KW-0812">Transmembrane</keyword>
<evidence type="ECO:0000259" key="15">
    <source>
        <dbReference type="PROSITE" id="PS50053"/>
    </source>
</evidence>
<evidence type="ECO:0000256" key="12">
    <source>
        <dbReference type="ARBA" id="ARBA00023098"/>
    </source>
</evidence>
<dbReference type="GO" id="GO:0102758">
    <property type="term" value="F:very-long-chain enoyl-CoA reductase activity"/>
    <property type="evidence" value="ECO:0007669"/>
    <property type="project" value="UniProtKB-EC"/>
</dbReference>
<evidence type="ECO:0000256" key="13">
    <source>
        <dbReference type="ARBA" id="ARBA00023136"/>
    </source>
</evidence>
<dbReference type="PANTHER" id="PTHR10556">
    <property type="entry name" value="3-OXO-5-ALPHA-STEROID 4-DEHYDROGENASE"/>
    <property type="match status" value="1"/>
</dbReference>
<keyword evidence="8" id="KW-0276">Fatty acid metabolism</keyword>
<evidence type="ECO:0000256" key="5">
    <source>
        <dbReference type="ARBA" id="ARBA00022516"/>
    </source>
</evidence>
<evidence type="ECO:0000256" key="8">
    <source>
        <dbReference type="ARBA" id="ARBA00022832"/>
    </source>
</evidence>
<gene>
    <name evidence="16" type="primary">EOG090X097L</name>
</gene>
<dbReference type="PANTHER" id="PTHR10556:SF28">
    <property type="entry name" value="VERY-LONG-CHAIN ENOYL-COA REDUCTASE"/>
    <property type="match status" value="1"/>
</dbReference>
<keyword evidence="9" id="KW-0521">NADP</keyword>
<evidence type="ECO:0000256" key="6">
    <source>
        <dbReference type="ARBA" id="ARBA00022692"/>
    </source>
</evidence>
<dbReference type="EMBL" id="LR004047">
    <property type="protein sequence ID" value="SVE73666.1"/>
    <property type="molecule type" value="mRNA"/>
</dbReference>
<dbReference type="Pfam" id="PF02544">
    <property type="entry name" value="Steroid_dh"/>
    <property type="match status" value="1"/>
</dbReference>
<dbReference type="SUPFAM" id="SSF53448">
    <property type="entry name" value="Nucleotide-diphospho-sugar transferases"/>
    <property type="match status" value="1"/>
</dbReference>
<keyword evidence="7" id="KW-0256">Endoplasmic reticulum</keyword>
<dbReference type="InterPro" id="IPR049127">
    <property type="entry name" value="TECR-like_N"/>
</dbReference>
<reference evidence="16" key="1">
    <citation type="submission" date="2018-08" db="EMBL/GenBank/DDBJ databases">
        <authorList>
            <person name="Cornetti L."/>
        </authorList>
    </citation>
    <scope>NUCLEOTIDE SEQUENCE</scope>
    <source>
        <strain evidence="16">IL-KID-3b-11</strain>
    </source>
</reference>
<dbReference type="SMART" id="SM00213">
    <property type="entry name" value="UBQ"/>
    <property type="match status" value="1"/>
</dbReference>
<dbReference type="SUPFAM" id="SSF54236">
    <property type="entry name" value="Ubiquitin-like"/>
    <property type="match status" value="1"/>
</dbReference>
<name>A0A4Y7LZ75_9CRUS</name>
<evidence type="ECO:0000256" key="4">
    <source>
        <dbReference type="ARBA" id="ARBA00012530"/>
    </source>
</evidence>
<dbReference type="GO" id="GO:0042761">
    <property type="term" value="P:very long-chain fatty acid biosynthetic process"/>
    <property type="evidence" value="ECO:0007669"/>
    <property type="project" value="TreeGrafter"/>
</dbReference>
<dbReference type="InterPro" id="IPR000626">
    <property type="entry name" value="Ubiquitin-like_dom"/>
</dbReference>
<comment type="pathway">
    <text evidence="2">Lipid metabolism; fatty acid biosynthesis.</text>
</comment>